<organism evidence="1 2">
    <name type="scientific">Cimex lectularius</name>
    <name type="common">Bed bug</name>
    <name type="synonym">Acanthia lectularia</name>
    <dbReference type="NCBI Taxonomy" id="79782"/>
    <lineage>
        <taxon>Eukaryota</taxon>
        <taxon>Metazoa</taxon>
        <taxon>Ecdysozoa</taxon>
        <taxon>Arthropoda</taxon>
        <taxon>Hexapoda</taxon>
        <taxon>Insecta</taxon>
        <taxon>Pterygota</taxon>
        <taxon>Neoptera</taxon>
        <taxon>Paraneoptera</taxon>
        <taxon>Hemiptera</taxon>
        <taxon>Heteroptera</taxon>
        <taxon>Panheteroptera</taxon>
        <taxon>Cimicomorpha</taxon>
        <taxon>Cimicidae</taxon>
        <taxon>Cimex</taxon>
    </lineage>
</organism>
<dbReference type="Proteomes" id="UP000494040">
    <property type="component" value="Unassembled WGS sequence"/>
</dbReference>
<evidence type="ECO:0000313" key="1">
    <source>
        <dbReference type="EnsemblMetazoa" id="XP_014247724.1"/>
    </source>
</evidence>
<reference evidence="1" key="1">
    <citation type="submission" date="2022-01" db="UniProtKB">
        <authorList>
            <consortium name="EnsemblMetazoa"/>
        </authorList>
    </citation>
    <scope>IDENTIFICATION</scope>
</reference>
<proteinExistence type="predicted"/>
<sequence length="192" mass="20549">MKTCWGEKSKSEPNYVLVLCVVSVGLFLLCCEPFLGSVGAEILDGGAPSETNHRTRHELRGHLKPNCRLLDRPRPTTARSLHRLPPPLQGGLLSTWGALCRQPVDTPSAGCGANALPFTNRPPPATCIPLLSASASFPPNWRILMSSLVASDHPGLAGLYDLSVRLNAFHNSSVIGLCVSLSTVSLLNVCKM</sequence>
<dbReference type="EnsemblMetazoa" id="XM_014392238.2">
    <property type="protein sequence ID" value="XP_014247724.1"/>
    <property type="gene ID" value="LOC106665653"/>
</dbReference>
<protein>
    <submittedName>
        <fullName evidence="1">Uncharacterized protein</fullName>
    </submittedName>
</protein>
<name>A0A8I6RK35_CIMLE</name>
<dbReference type="AlphaFoldDB" id="A0A8I6RK35"/>
<keyword evidence="2" id="KW-1185">Reference proteome</keyword>
<dbReference type="RefSeq" id="XP_014247724.1">
    <property type="nucleotide sequence ID" value="XM_014392238.2"/>
</dbReference>
<dbReference type="GeneID" id="106665653"/>
<accession>A0A8I6RK35</accession>
<evidence type="ECO:0000313" key="2">
    <source>
        <dbReference type="Proteomes" id="UP000494040"/>
    </source>
</evidence>